<dbReference type="RefSeq" id="WP_380109559.1">
    <property type="nucleotide sequence ID" value="NZ_JBHSIH010000001.1"/>
</dbReference>
<evidence type="ECO:0000313" key="2">
    <source>
        <dbReference type="Proteomes" id="UP001597287"/>
    </source>
</evidence>
<dbReference type="EMBL" id="JBHUIG010000023">
    <property type="protein sequence ID" value="MFD2320989.1"/>
    <property type="molecule type" value="Genomic_DNA"/>
</dbReference>
<keyword evidence="2" id="KW-1185">Reference proteome</keyword>
<organism evidence="1 2">
    <name type="scientific">Delftia deserti</name>
    <dbReference type="NCBI Taxonomy" id="1651218"/>
    <lineage>
        <taxon>Bacteria</taxon>
        <taxon>Pseudomonadati</taxon>
        <taxon>Pseudomonadota</taxon>
        <taxon>Betaproteobacteria</taxon>
        <taxon>Burkholderiales</taxon>
        <taxon>Comamonadaceae</taxon>
        <taxon>Delftia</taxon>
    </lineage>
</organism>
<comment type="caution">
    <text evidence="1">The sequence shown here is derived from an EMBL/GenBank/DDBJ whole genome shotgun (WGS) entry which is preliminary data.</text>
</comment>
<protein>
    <recommendedName>
        <fullName evidence="3">Porin</fullName>
    </recommendedName>
</protein>
<reference evidence="2" key="1">
    <citation type="journal article" date="2019" name="Int. J. Syst. Evol. Microbiol.">
        <title>The Global Catalogue of Microorganisms (GCM) 10K type strain sequencing project: providing services to taxonomists for standard genome sequencing and annotation.</title>
        <authorList>
            <consortium name="The Broad Institute Genomics Platform"/>
            <consortium name="The Broad Institute Genome Sequencing Center for Infectious Disease"/>
            <person name="Wu L."/>
            <person name="Ma J."/>
        </authorList>
    </citation>
    <scope>NUCLEOTIDE SEQUENCE [LARGE SCALE GENOMIC DNA]</scope>
    <source>
        <strain evidence="2">CCUG 62793</strain>
    </source>
</reference>
<gene>
    <name evidence="1" type="ORF">ACFSPV_19990</name>
</gene>
<evidence type="ECO:0008006" key="3">
    <source>
        <dbReference type="Google" id="ProtNLM"/>
    </source>
</evidence>
<dbReference type="Proteomes" id="UP001597287">
    <property type="component" value="Unassembled WGS sequence"/>
</dbReference>
<proteinExistence type="predicted"/>
<name>A0ABW5EWD8_9BURK</name>
<accession>A0ABW5EWD8</accession>
<evidence type="ECO:0000313" key="1">
    <source>
        <dbReference type="EMBL" id="MFD2320989.1"/>
    </source>
</evidence>
<sequence length="99" mass="10282">MRSRLQRQGAFASRQWTGWRHGQAVGIVHAGHFLGQWLALAGAPQTQVQLSGAQGAQLLRGDHLAGFHAQAPAGVGNAGPVVQAGSRPSSVLLGISHAF</sequence>